<reference evidence="9" key="1">
    <citation type="journal article" date="2023" name="Mol. Phylogenet. Evol.">
        <title>Genome-scale phylogeny and comparative genomics of the fungal order Sordariales.</title>
        <authorList>
            <person name="Hensen N."/>
            <person name="Bonometti L."/>
            <person name="Westerberg I."/>
            <person name="Brannstrom I.O."/>
            <person name="Guillou S."/>
            <person name="Cros-Aarteil S."/>
            <person name="Calhoun S."/>
            <person name="Haridas S."/>
            <person name="Kuo A."/>
            <person name="Mondo S."/>
            <person name="Pangilinan J."/>
            <person name="Riley R."/>
            <person name="LaButti K."/>
            <person name="Andreopoulos B."/>
            <person name="Lipzen A."/>
            <person name="Chen C."/>
            <person name="Yan M."/>
            <person name="Daum C."/>
            <person name="Ng V."/>
            <person name="Clum A."/>
            <person name="Steindorff A."/>
            <person name="Ohm R.A."/>
            <person name="Martin F."/>
            <person name="Silar P."/>
            <person name="Natvig D.O."/>
            <person name="Lalanne C."/>
            <person name="Gautier V."/>
            <person name="Ament-Velasquez S.L."/>
            <person name="Kruys A."/>
            <person name="Hutchinson M.I."/>
            <person name="Powell A.J."/>
            <person name="Barry K."/>
            <person name="Miller A.N."/>
            <person name="Grigoriev I.V."/>
            <person name="Debuchy R."/>
            <person name="Gladieux P."/>
            <person name="Hiltunen Thoren M."/>
            <person name="Johannesson H."/>
        </authorList>
    </citation>
    <scope>NUCLEOTIDE SEQUENCE [LARGE SCALE GENOMIC DNA]</scope>
    <source>
        <strain evidence="9">CBS 340.73</strain>
    </source>
</reference>
<comment type="function">
    <text evidence="5">Essential component of the SCF (SKP1-CUL1-F-box protein) E3 ubiquitin ligase complexes, which mediate the ubiquitination and subsequent proteasomal degradation of target proteins. Controls sulfur metabolite repression, probably by mediating the inactivation or degradation of the metR transcription factor.</text>
</comment>
<dbReference type="InterPro" id="IPR016073">
    <property type="entry name" value="Skp1_comp_POZ"/>
</dbReference>
<proteinExistence type="inferred from homology"/>
<name>A0AAN6NDE6_9PEZI</name>
<dbReference type="InterPro" id="IPR039948">
    <property type="entry name" value="ELC1"/>
</dbReference>
<dbReference type="EMBL" id="MU853780">
    <property type="protein sequence ID" value="KAK3941697.1"/>
    <property type="molecule type" value="Genomic_DNA"/>
</dbReference>
<comment type="caution">
    <text evidence="8">The sequence shown here is derived from an EMBL/GenBank/DDBJ whole genome shotgun (WGS) entry which is preliminary data.</text>
</comment>
<dbReference type="SMART" id="SM00512">
    <property type="entry name" value="Skp1"/>
    <property type="match status" value="1"/>
</dbReference>
<dbReference type="GO" id="GO:0005634">
    <property type="term" value="C:nucleus"/>
    <property type="evidence" value="ECO:0007669"/>
    <property type="project" value="UniProtKB-SubCell"/>
</dbReference>
<dbReference type="InterPro" id="IPR001232">
    <property type="entry name" value="SKP1-like"/>
</dbReference>
<feature type="region of interest" description="Disordered" evidence="6">
    <location>
        <begin position="134"/>
        <end position="155"/>
    </location>
</feature>
<organism evidence="8 9">
    <name type="scientific">Diplogelasinospora grovesii</name>
    <dbReference type="NCBI Taxonomy" id="303347"/>
    <lineage>
        <taxon>Eukaryota</taxon>
        <taxon>Fungi</taxon>
        <taxon>Dikarya</taxon>
        <taxon>Ascomycota</taxon>
        <taxon>Pezizomycotina</taxon>
        <taxon>Sordariomycetes</taxon>
        <taxon>Sordariomycetidae</taxon>
        <taxon>Sordariales</taxon>
        <taxon>Diplogelasinosporaceae</taxon>
        <taxon>Diplogelasinospora</taxon>
    </lineage>
</organism>
<dbReference type="GO" id="GO:0006511">
    <property type="term" value="P:ubiquitin-dependent protein catabolic process"/>
    <property type="evidence" value="ECO:0007669"/>
    <property type="project" value="InterPro"/>
</dbReference>
<keyword evidence="9" id="KW-1185">Reference proteome</keyword>
<comment type="subcellular location">
    <subcellularLocation>
        <location evidence="1">Nucleus</location>
    </subcellularLocation>
</comment>
<evidence type="ECO:0000313" key="9">
    <source>
        <dbReference type="Proteomes" id="UP001303473"/>
    </source>
</evidence>
<protein>
    <recommendedName>
        <fullName evidence="3">Elongin-C</fullName>
    </recommendedName>
</protein>
<dbReference type="AlphaFoldDB" id="A0AAN6NDE6"/>
<dbReference type="FunFam" id="3.30.710.10:FF:000035">
    <property type="entry name" value="Elongin C transcription elongation factor"/>
    <property type="match status" value="1"/>
</dbReference>
<dbReference type="PANTHER" id="PTHR20648">
    <property type="entry name" value="ELONGIN-C"/>
    <property type="match status" value="1"/>
</dbReference>
<feature type="domain" description="SKP1 component POZ" evidence="7">
    <location>
        <begin position="35"/>
        <end position="96"/>
    </location>
</feature>
<feature type="region of interest" description="Disordered" evidence="6">
    <location>
        <begin position="1"/>
        <end position="25"/>
    </location>
</feature>
<dbReference type="Gene3D" id="3.30.710.10">
    <property type="entry name" value="Potassium Channel Kv1.1, Chain A"/>
    <property type="match status" value="1"/>
</dbReference>
<dbReference type="CDD" id="cd18321">
    <property type="entry name" value="BTB_POZ_EloC"/>
    <property type="match status" value="1"/>
</dbReference>
<dbReference type="Pfam" id="PF03931">
    <property type="entry name" value="Skp1_POZ"/>
    <property type="match status" value="1"/>
</dbReference>
<evidence type="ECO:0000256" key="3">
    <source>
        <dbReference type="ARBA" id="ARBA00021347"/>
    </source>
</evidence>
<evidence type="ECO:0000256" key="6">
    <source>
        <dbReference type="SAM" id="MobiDB-lite"/>
    </source>
</evidence>
<gene>
    <name evidence="8" type="ORF">QBC46DRAFT_381740</name>
</gene>
<accession>A0AAN6NDE6</accession>
<comment type="similarity">
    <text evidence="2">Belongs to the SKP1 family.</text>
</comment>
<sequence length="155" mass="17161">MPVNNRVGAGRIDVNGDSPTANGDDSASCNYQSKYITLISSDGFEFACLREAALVSPTIKGMLRSQFSEAKTGRCTFPEISGVIMERIVEYFHYYHTYRDRDDVPDLDVPVELCLELLVAADFFGLDNKINEGQQQQPASSVPRRQVAAAVTRPH</sequence>
<evidence type="ECO:0000259" key="7">
    <source>
        <dbReference type="Pfam" id="PF03931"/>
    </source>
</evidence>
<evidence type="ECO:0000256" key="5">
    <source>
        <dbReference type="ARBA" id="ARBA00045385"/>
    </source>
</evidence>
<dbReference type="Proteomes" id="UP001303473">
    <property type="component" value="Unassembled WGS sequence"/>
</dbReference>
<evidence type="ECO:0000256" key="2">
    <source>
        <dbReference type="ARBA" id="ARBA00009993"/>
    </source>
</evidence>
<dbReference type="InterPro" id="IPR011333">
    <property type="entry name" value="SKP1/BTB/POZ_sf"/>
</dbReference>
<evidence type="ECO:0000256" key="4">
    <source>
        <dbReference type="ARBA" id="ARBA00023242"/>
    </source>
</evidence>
<dbReference type="SUPFAM" id="SSF54695">
    <property type="entry name" value="POZ domain"/>
    <property type="match status" value="1"/>
</dbReference>
<evidence type="ECO:0000256" key="1">
    <source>
        <dbReference type="ARBA" id="ARBA00004123"/>
    </source>
</evidence>
<keyword evidence="4" id="KW-0539">Nucleus</keyword>
<evidence type="ECO:0000313" key="8">
    <source>
        <dbReference type="EMBL" id="KAK3941697.1"/>
    </source>
</evidence>